<dbReference type="PANTHER" id="PTHR36115">
    <property type="entry name" value="PROLINE-RICH ANTIGEN HOMOLOG-RELATED"/>
    <property type="match status" value="1"/>
</dbReference>
<keyword evidence="2" id="KW-1003">Cell membrane</keyword>
<feature type="transmembrane region" description="Helical" evidence="7">
    <location>
        <begin position="80"/>
        <end position="99"/>
    </location>
</feature>
<evidence type="ECO:0000256" key="4">
    <source>
        <dbReference type="ARBA" id="ARBA00022989"/>
    </source>
</evidence>
<feature type="transmembrane region" description="Helical" evidence="7">
    <location>
        <begin position="42"/>
        <end position="68"/>
    </location>
</feature>
<comment type="subcellular location">
    <subcellularLocation>
        <location evidence="1">Cell membrane</location>
        <topology evidence="1">Multi-pass membrane protein</topology>
    </subcellularLocation>
</comment>
<dbReference type="Proteomes" id="UP000074108">
    <property type="component" value="Unassembled WGS sequence"/>
</dbReference>
<dbReference type="InterPro" id="IPR051791">
    <property type="entry name" value="Pra-immunoreactive"/>
</dbReference>
<keyword evidence="4 7" id="KW-1133">Transmembrane helix</keyword>
<dbReference type="STRING" id="1150625.Q75_11630"/>
<accession>A0A147K6E1</accession>
<dbReference type="RefSeq" id="WP_082686341.1">
    <property type="nucleotide sequence ID" value="NZ_LDYG01000035.1"/>
</dbReference>
<dbReference type="EMBL" id="LDYG01000035">
    <property type="protein sequence ID" value="KUP05492.1"/>
    <property type="molecule type" value="Genomic_DNA"/>
</dbReference>
<organism evidence="9 10">
    <name type="scientific">Bacillus coahuilensis p1.1.43</name>
    <dbReference type="NCBI Taxonomy" id="1150625"/>
    <lineage>
        <taxon>Bacteria</taxon>
        <taxon>Bacillati</taxon>
        <taxon>Bacillota</taxon>
        <taxon>Bacilli</taxon>
        <taxon>Bacillales</taxon>
        <taxon>Bacillaceae</taxon>
        <taxon>Bacillus</taxon>
    </lineage>
</organism>
<evidence type="ECO:0000313" key="9">
    <source>
        <dbReference type="EMBL" id="KUP05492.1"/>
    </source>
</evidence>
<dbReference type="GO" id="GO:0005886">
    <property type="term" value="C:plasma membrane"/>
    <property type="evidence" value="ECO:0007669"/>
    <property type="project" value="UniProtKB-SubCell"/>
</dbReference>
<comment type="caution">
    <text evidence="9">The sequence shown here is derived from an EMBL/GenBank/DDBJ whole genome shotgun (WGS) entry which is preliminary data.</text>
</comment>
<feature type="domain" description="RDD" evidence="8">
    <location>
        <begin position="36"/>
        <end position="163"/>
    </location>
</feature>
<dbReference type="Pfam" id="PF06271">
    <property type="entry name" value="RDD"/>
    <property type="match status" value="1"/>
</dbReference>
<evidence type="ECO:0000256" key="1">
    <source>
        <dbReference type="ARBA" id="ARBA00004651"/>
    </source>
</evidence>
<keyword evidence="10" id="KW-1185">Reference proteome</keyword>
<keyword evidence="5 7" id="KW-0472">Membrane</keyword>
<sequence>MTEELYQSDEHQESSEQVSGKDSASPNTSVSIFMHAGFWVRFWAYLVDLIVVGSLSRLVLSPLFALFGMNVYEAGVFSPVQWADTVVYFLYFVLMTKYFNQTLGKMVFGIKVVSSKEGALSWGQVLFRELVVRYIYKAFFFLNLLYLWVAFHSEKKGIHDLVGDTEVILQREGIIKTI</sequence>
<dbReference type="AlphaFoldDB" id="A0A147K6E1"/>
<feature type="region of interest" description="Disordered" evidence="6">
    <location>
        <begin position="1"/>
        <end position="24"/>
    </location>
</feature>
<reference evidence="9 10" key="1">
    <citation type="journal article" date="2016" name="Front. Microbiol.">
        <title>Microevolution Analysis of Bacillus coahuilensis Unveils Differences in Phosphorus Acquisition Strategies and Their Regulation.</title>
        <authorList>
            <person name="Gomez-Lunar Z."/>
            <person name="Hernandez-Gonzalez I."/>
            <person name="Rodriguez-Torres M.D."/>
            <person name="Souza V."/>
            <person name="Olmedo-Alvarez G."/>
        </authorList>
    </citation>
    <scope>NUCLEOTIDE SEQUENCE [LARGE SCALE GENOMIC DNA]</scope>
    <source>
        <strain evidence="10">p1.1.43</strain>
    </source>
</reference>
<evidence type="ECO:0000313" key="10">
    <source>
        <dbReference type="Proteomes" id="UP000074108"/>
    </source>
</evidence>
<dbReference type="InterPro" id="IPR010432">
    <property type="entry name" value="RDD"/>
</dbReference>
<dbReference type="PANTHER" id="PTHR36115:SF9">
    <property type="entry name" value="LMO1584 PROTEIN"/>
    <property type="match status" value="1"/>
</dbReference>
<evidence type="ECO:0000259" key="8">
    <source>
        <dbReference type="Pfam" id="PF06271"/>
    </source>
</evidence>
<feature type="transmembrane region" description="Helical" evidence="7">
    <location>
        <begin position="134"/>
        <end position="151"/>
    </location>
</feature>
<name>A0A147K6E1_9BACI</name>
<keyword evidence="3 7" id="KW-0812">Transmembrane</keyword>
<evidence type="ECO:0000256" key="3">
    <source>
        <dbReference type="ARBA" id="ARBA00022692"/>
    </source>
</evidence>
<dbReference type="PATRIC" id="fig|1150625.3.peg.2474"/>
<protein>
    <recommendedName>
        <fullName evidence="8">RDD domain-containing protein</fullName>
    </recommendedName>
</protein>
<evidence type="ECO:0000256" key="5">
    <source>
        <dbReference type="ARBA" id="ARBA00023136"/>
    </source>
</evidence>
<evidence type="ECO:0000256" key="6">
    <source>
        <dbReference type="SAM" id="MobiDB-lite"/>
    </source>
</evidence>
<feature type="compositionally biased region" description="Polar residues" evidence="6">
    <location>
        <begin position="15"/>
        <end position="24"/>
    </location>
</feature>
<evidence type="ECO:0000256" key="7">
    <source>
        <dbReference type="SAM" id="Phobius"/>
    </source>
</evidence>
<gene>
    <name evidence="9" type="ORF">Q75_11630</name>
</gene>
<evidence type="ECO:0000256" key="2">
    <source>
        <dbReference type="ARBA" id="ARBA00022475"/>
    </source>
</evidence>
<proteinExistence type="predicted"/>